<keyword evidence="3" id="KW-1185">Reference proteome</keyword>
<proteinExistence type="predicted"/>
<accession>A0ABT0CCK7</accession>
<dbReference type="Gene3D" id="2.60.40.3710">
    <property type="match status" value="1"/>
</dbReference>
<organism evidence="2 3">
    <name type="scientific">Thermostichus vulcanus str. 'Rupite'</name>
    <dbReference type="NCBI Taxonomy" id="2813851"/>
    <lineage>
        <taxon>Bacteria</taxon>
        <taxon>Bacillati</taxon>
        <taxon>Cyanobacteriota</taxon>
        <taxon>Cyanophyceae</taxon>
        <taxon>Thermostichales</taxon>
        <taxon>Thermostichaceae</taxon>
        <taxon>Thermostichus</taxon>
    </lineage>
</organism>
<feature type="transmembrane region" description="Helical" evidence="1">
    <location>
        <begin position="20"/>
        <end position="41"/>
    </location>
</feature>
<protein>
    <recommendedName>
        <fullName evidence="4">SbsA Ig-like domain-containing protein</fullName>
    </recommendedName>
</protein>
<reference evidence="2" key="1">
    <citation type="submission" date="2021-02" db="EMBL/GenBank/DDBJ databases">
        <title>The CRISPR/cas machinery reduction and long-range gene transfer in the hot spring cyanobacterium Synechococcus.</title>
        <authorList>
            <person name="Dvorak P."/>
            <person name="Jahodarova E."/>
            <person name="Hasler P."/>
            <person name="Poulickova A."/>
        </authorList>
    </citation>
    <scope>NUCLEOTIDE SEQUENCE</scope>
    <source>
        <strain evidence="2">Rupite</strain>
    </source>
</reference>
<keyword evidence="1" id="KW-0472">Membrane</keyword>
<evidence type="ECO:0000256" key="1">
    <source>
        <dbReference type="SAM" id="Phobius"/>
    </source>
</evidence>
<name>A0ABT0CCK7_THEVL</name>
<comment type="caution">
    <text evidence="2">The sequence shown here is derived from an EMBL/GenBank/DDBJ whole genome shotgun (WGS) entry which is preliminary data.</text>
</comment>
<evidence type="ECO:0000313" key="3">
    <source>
        <dbReference type="Proteomes" id="UP000830835"/>
    </source>
</evidence>
<dbReference type="InterPro" id="IPR011042">
    <property type="entry name" value="6-blade_b-propeller_TolB-like"/>
</dbReference>
<keyword evidence="1" id="KW-1133">Transmembrane helix</keyword>
<dbReference type="Proteomes" id="UP000830835">
    <property type="component" value="Unassembled WGS sequence"/>
</dbReference>
<sequence length="480" mass="53771">MNRIPASSSLWPAHWFSQPLDRWVAGITFGSLMVGIILFLLGNHTAPYVRDFNWQQQRVGSRDLQMVLTFNRPMDPDSVEAHLQIQPPLPGRMRKLGRRFFWTLTEPAPYGQTYRVQLQAAQDERGQPMSRPFEGEFRTPDRQLLGIGTEPPQAGRLFLFNLETHSTTLLTPAGMKVTQMQPSADGRYVYYFATETGIQHQDLYRLNLEDQTAELLLDHQGYQNLRFQVSPTGELVVAERMPLQRDPSGLVETQLWIQETHRDPFQRLDLDTAVGGDFLISPDESSLLISQGRGVGIVPLHPRAAAESFLAQFGQTLAIRPDGAFGALLRFNPDYTRSLWIVSNTGNSQEIWVAEGSIGVGAFSTTAPVFYGLVNEIDPETYTESPRLLAIDWEEGRQTEVVRAEYPIGLDFSLAPDGRTLAYTLLEPFQGLPDPLAPLSRTGQAIASSQVWLLDVEDGLPIPSSRRRLPLGSSMLAWIP</sequence>
<dbReference type="Gene3D" id="2.120.10.30">
    <property type="entry name" value="TolB, C-terminal domain"/>
    <property type="match status" value="1"/>
</dbReference>
<dbReference type="EMBL" id="JAFIRA010000030">
    <property type="protein sequence ID" value="MCJ2543529.1"/>
    <property type="molecule type" value="Genomic_DNA"/>
</dbReference>
<evidence type="ECO:0008006" key="4">
    <source>
        <dbReference type="Google" id="ProtNLM"/>
    </source>
</evidence>
<dbReference type="SUPFAM" id="SSF69304">
    <property type="entry name" value="Tricorn protease N-terminal domain"/>
    <property type="match status" value="1"/>
</dbReference>
<keyword evidence="1" id="KW-0812">Transmembrane</keyword>
<evidence type="ECO:0000313" key="2">
    <source>
        <dbReference type="EMBL" id="MCJ2543529.1"/>
    </source>
</evidence>
<gene>
    <name evidence="2" type="ORF">JX360_11515</name>
</gene>